<feature type="region of interest" description="Disordered" evidence="1">
    <location>
        <begin position="287"/>
        <end position="316"/>
    </location>
</feature>
<gene>
    <name evidence="3" type="ORF">SAMN05660209_03711</name>
</gene>
<dbReference type="Proteomes" id="UP000198921">
    <property type="component" value="Unassembled WGS sequence"/>
</dbReference>
<keyword evidence="4" id="KW-1185">Reference proteome</keyword>
<dbReference type="Pfam" id="PF01636">
    <property type="entry name" value="APH"/>
    <property type="match status" value="1"/>
</dbReference>
<feature type="region of interest" description="Disordered" evidence="1">
    <location>
        <begin position="351"/>
        <end position="380"/>
    </location>
</feature>
<dbReference type="SUPFAM" id="SSF56112">
    <property type="entry name" value="Protein kinase-like (PK-like)"/>
    <property type="match status" value="1"/>
</dbReference>
<proteinExistence type="predicted"/>
<protein>
    <submittedName>
        <fullName evidence="3">Phosphotransferase enzyme family protein</fullName>
    </submittedName>
</protein>
<dbReference type="InterPro" id="IPR002575">
    <property type="entry name" value="Aminoglycoside_PTrfase"/>
</dbReference>
<organism evidence="3 4">
    <name type="scientific">Geodermatophilus africanus</name>
    <dbReference type="NCBI Taxonomy" id="1137993"/>
    <lineage>
        <taxon>Bacteria</taxon>
        <taxon>Bacillati</taxon>
        <taxon>Actinomycetota</taxon>
        <taxon>Actinomycetes</taxon>
        <taxon>Geodermatophilales</taxon>
        <taxon>Geodermatophilaceae</taxon>
        <taxon>Geodermatophilus</taxon>
    </lineage>
</organism>
<evidence type="ECO:0000256" key="1">
    <source>
        <dbReference type="SAM" id="MobiDB-lite"/>
    </source>
</evidence>
<dbReference type="Gene3D" id="3.90.1200.10">
    <property type="match status" value="1"/>
</dbReference>
<evidence type="ECO:0000313" key="4">
    <source>
        <dbReference type="Proteomes" id="UP000198921"/>
    </source>
</evidence>
<sequence length="380" mass="40749">MATGTRSRQSGRPDSTQEAGLIMVEDAAPLVGGTDGELLAGGRTSPGVVRIGNAVHRPVRRWTTTVHAVLRHLERAGFTGAPRVLGFDDAGREVLTYLEGETAGEAPWPAWVSADDALTQVGSWLRRLHDATVGFVPPPEAVWFAGRPWRPGLVIGHHDAAPYNAVWRRGRLVGFVDWDVAGPSSREFDLAYSALMWVPLLAPGSAWPVASRPVAERYRRLHLLLDAYGYDEDRSALRQAVPARARRNAEVTRRLADSGDPVFRALRGQAADLDRSAQQVDELPESFWRRPAADPGPRPQESPGGEAGGGVGSLSAPDLIATASETPSRNGLLRVGAVLARRPARLLDSEGELRGDAALPADQAGCPGTPTTGHRLSRPS</sequence>
<name>A0A1H3MPE0_9ACTN</name>
<evidence type="ECO:0000259" key="2">
    <source>
        <dbReference type="Pfam" id="PF01636"/>
    </source>
</evidence>
<reference evidence="4" key="1">
    <citation type="submission" date="2016-10" db="EMBL/GenBank/DDBJ databases">
        <authorList>
            <person name="Varghese N."/>
            <person name="Submissions S."/>
        </authorList>
    </citation>
    <scope>NUCLEOTIDE SEQUENCE [LARGE SCALE GENOMIC DNA]</scope>
    <source>
        <strain evidence="4">DSM 45422</strain>
    </source>
</reference>
<dbReference type="STRING" id="1137993.SAMN05660209_03711"/>
<accession>A0A1H3MPE0</accession>
<keyword evidence="3" id="KW-0808">Transferase</keyword>
<feature type="domain" description="Aminoglycoside phosphotransferase" evidence="2">
    <location>
        <begin position="146"/>
        <end position="198"/>
    </location>
</feature>
<dbReference type="AlphaFoldDB" id="A0A1H3MPE0"/>
<dbReference type="EMBL" id="FNOT01000011">
    <property type="protein sequence ID" value="SDY78298.1"/>
    <property type="molecule type" value="Genomic_DNA"/>
</dbReference>
<dbReference type="RefSeq" id="WP_244522658.1">
    <property type="nucleotide sequence ID" value="NZ_FNOT01000011.1"/>
</dbReference>
<dbReference type="InterPro" id="IPR011009">
    <property type="entry name" value="Kinase-like_dom_sf"/>
</dbReference>
<dbReference type="GO" id="GO:0016740">
    <property type="term" value="F:transferase activity"/>
    <property type="evidence" value="ECO:0007669"/>
    <property type="project" value="UniProtKB-KW"/>
</dbReference>
<evidence type="ECO:0000313" key="3">
    <source>
        <dbReference type="EMBL" id="SDY78298.1"/>
    </source>
</evidence>